<dbReference type="SUPFAM" id="SSF53067">
    <property type="entry name" value="Actin-like ATPase domain"/>
    <property type="match status" value="1"/>
</dbReference>
<dbReference type="InterPro" id="IPR002756">
    <property type="entry name" value="MfnF"/>
</dbReference>
<dbReference type="Gene3D" id="3.30.420.40">
    <property type="match status" value="1"/>
</dbReference>
<comment type="caution">
    <text evidence="2">The sequence shown here is derived from an EMBL/GenBank/DDBJ whole genome shotgun (WGS) entry which is preliminary data.</text>
</comment>
<proteinExistence type="predicted"/>
<dbReference type="AlphaFoldDB" id="A0A9X1SIE7"/>
<dbReference type="RefSeq" id="WP_230225086.1">
    <property type="nucleotide sequence ID" value="NZ_JAJKFT010000010.1"/>
</dbReference>
<dbReference type="InterPro" id="IPR002821">
    <property type="entry name" value="Hydantoinase_A"/>
</dbReference>
<organism evidence="2 3">
    <name type="scientific">Blastopirellula sediminis</name>
    <dbReference type="NCBI Taxonomy" id="2894196"/>
    <lineage>
        <taxon>Bacteria</taxon>
        <taxon>Pseudomonadati</taxon>
        <taxon>Planctomycetota</taxon>
        <taxon>Planctomycetia</taxon>
        <taxon>Pirellulales</taxon>
        <taxon>Pirellulaceae</taxon>
        <taxon>Blastopirellula</taxon>
    </lineage>
</organism>
<dbReference type="InterPro" id="IPR043129">
    <property type="entry name" value="ATPase_NBD"/>
</dbReference>
<keyword evidence="3" id="KW-1185">Reference proteome</keyword>
<dbReference type="GO" id="GO:0016787">
    <property type="term" value="F:hydrolase activity"/>
    <property type="evidence" value="ECO:0007669"/>
    <property type="project" value="InterPro"/>
</dbReference>
<evidence type="ECO:0000313" key="2">
    <source>
        <dbReference type="EMBL" id="MCC9632230.1"/>
    </source>
</evidence>
<dbReference type="NCBIfam" id="TIGR03123">
    <property type="entry name" value="one_C_unchar_1"/>
    <property type="match status" value="1"/>
</dbReference>
<evidence type="ECO:0000313" key="3">
    <source>
        <dbReference type="Proteomes" id="UP001139103"/>
    </source>
</evidence>
<dbReference type="Gene3D" id="3.30.420.190">
    <property type="entry name" value="conserved archaeal protein q6m145"/>
    <property type="match status" value="1"/>
</dbReference>
<gene>
    <name evidence="2" type="ORF">LOC68_27875</name>
</gene>
<feature type="domain" description="Hydantoinase A/oxoprolinase" evidence="1">
    <location>
        <begin position="53"/>
        <end position="306"/>
    </location>
</feature>
<accession>A0A9X1SIE7</accession>
<evidence type="ECO:0000259" key="1">
    <source>
        <dbReference type="Pfam" id="PF01968"/>
    </source>
</evidence>
<protein>
    <recommendedName>
        <fullName evidence="1">Hydantoinase A/oxoprolinase domain-containing protein</fullName>
    </recommendedName>
</protein>
<dbReference type="Pfam" id="PF01968">
    <property type="entry name" value="Hydantoinase_A"/>
    <property type="match status" value="1"/>
</dbReference>
<reference evidence="2" key="1">
    <citation type="submission" date="2021-11" db="EMBL/GenBank/DDBJ databases">
        <title>Genome sequence.</title>
        <authorList>
            <person name="Sun Q."/>
        </authorList>
    </citation>
    <scope>NUCLEOTIDE SEQUENCE</scope>
    <source>
        <strain evidence="2">JC732</strain>
    </source>
</reference>
<dbReference type="EMBL" id="JAJKFT010000010">
    <property type="protein sequence ID" value="MCC9632230.1"/>
    <property type="molecule type" value="Genomic_DNA"/>
</dbReference>
<dbReference type="Proteomes" id="UP001139103">
    <property type="component" value="Unassembled WGS sequence"/>
</dbReference>
<sequence>MPVLALDIGGANIKLANASGYADSMEFPLWKRRDDLPEILKEIREHAPVFQRVALTMTGELADCFGTKQEGVRFILSAVQSVFDDSEIKVYLTTGELASVAGAAERPLDAAASNWHALGRYACRHFPLKGDGAVVDVGSTTIDFVPIRDGKLVNVGRTDPERLLSGELVYSGVERTPICAMAQTVKLRGADCPLAAELFATSLDIFLVMGQIDEATENHETADGRPATREFAKSRLARMVCADAEELTWTEVNEMARELFRKQVKFAAARWEHAMSAKSLAPELVVISGHGDFLAEAILDAAGVTSQRIYLSDLINDRAARCGPAFALAVFAEENW</sequence>
<name>A0A9X1SIE7_9BACT</name>